<feature type="region of interest" description="Disordered" evidence="1">
    <location>
        <begin position="26"/>
        <end position="51"/>
    </location>
</feature>
<feature type="signal peptide" evidence="2">
    <location>
        <begin position="1"/>
        <end position="24"/>
    </location>
</feature>
<keyword evidence="4" id="KW-1185">Reference proteome</keyword>
<evidence type="ECO:0000256" key="2">
    <source>
        <dbReference type="SAM" id="SignalP"/>
    </source>
</evidence>
<dbReference type="STRING" id="742725.HMPREF9450_00303"/>
<evidence type="ECO:0000313" key="3">
    <source>
        <dbReference type="EMBL" id="EHB93037.1"/>
    </source>
</evidence>
<dbReference type="EMBL" id="ADLD01000004">
    <property type="protein sequence ID" value="EHB93037.1"/>
    <property type="molecule type" value="Genomic_DNA"/>
</dbReference>
<dbReference type="AlphaFoldDB" id="G5H5U3"/>
<dbReference type="HOGENOM" id="CLU_022931_2_0_10"/>
<evidence type="ECO:0000313" key="4">
    <source>
        <dbReference type="Proteomes" id="UP000006008"/>
    </source>
</evidence>
<dbReference type="GeneID" id="92816725"/>
<dbReference type="PATRIC" id="fig|742725.3.peg.341"/>
<protein>
    <recommendedName>
        <fullName evidence="5">CotH protein</fullName>
    </recommendedName>
</protein>
<name>G5H5U3_9BACT</name>
<dbReference type="OrthoDB" id="9803752at2"/>
<keyword evidence="2" id="KW-0732">Signal</keyword>
<dbReference type="RefSeq" id="WP_009133109.1">
    <property type="nucleotide sequence ID" value="NZ_CP102250.1"/>
</dbReference>
<accession>G5H5U3</accession>
<sequence length="539" mass="61010">MKTILSKLLILTVLLLLASLPSCVKQPAPKPTPGKDQEQEDDDKDDNKPVVETDPARLKFLSFSFAPEHNGQIYSEVALTASGNTLSGDILYYRTDLTQLAASFETNGAKVTVGSTEQKSGVTVNDFTKAIAYRIYTPAGQFREFKVTVRNHSYSGLPLLVLSTEGAAPVSSKETWIQGTMRIDRQENNCDEFSGQIEIKGRGNNSWAKDKKPYAIKLAEKQPVMGMNKHKRWALLANASDKTLLRNRVAFEIAKHATALDWTPDSRYVDVILNGRFLGNYLLTEQIKIDKNRVALAEMDPAATSGDAITGGYLLELDRYFDEVNKFRSAFADLPVNFKEPDEEGLNSAQFNYMKDYFNAVEALLYAPDFPAAGEYAELLDTDSFIDWWIVQELTHNQDTRLPGSCYMNKDRLGKLKAGPVWDFDLTTFIDSRSFLLKDESANNHSWFPRLFRDPAFRQRVRERWQAIRPSLEQIPAFIDSEAAYIQKAAWQNWGMWEYEIARSDVNHDEKLSWNDAVAALQTNYANRLAWMDAQIAAL</sequence>
<feature type="chain" id="PRO_5003477850" description="CotH protein" evidence="2">
    <location>
        <begin position="25"/>
        <end position="539"/>
    </location>
</feature>
<gene>
    <name evidence="3" type="ORF">HMPREF9450_00303</name>
</gene>
<dbReference type="eggNOG" id="COG5337">
    <property type="taxonomic scope" value="Bacteria"/>
</dbReference>
<dbReference type="Pfam" id="PF08757">
    <property type="entry name" value="CotH"/>
    <property type="match status" value="1"/>
</dbReference>
<reference evidence="3 4" key="1">
    <citation type="submission" date="2011-08" db="EMBL/GenBank/DDBJ databases">
        <title>The Genome Sequence of Alistipes indistinctus YIT 12060.</title>
        <authorList>
            <consortium name="The Broad Institute Genome Sequencing Platform"/>
            <person name="Earl A."/>
            <person name="Ward D."/>
            <person name="Feldgarden M."/>
            <person name="Gevers D."/>
            <person name="Morotomi M."/>
            <person name="Young S.K."/>
            <person name="Zeng Q."/>
            <person name="Gargeya S."/>
            <person name="Fitzgerald M."/>
            <person name="Haas B."/>
            <person name="Abouelleil A."/>
            <person name="Alvarado L."/>
            <person name="Arachchi H.M."/>
            <person name="Berlin A."/>
            <person name="Brown A."/>
            <person name="Chapman S.B."/>
            <person name="Chen Z."/>
            <person name="Dunbar C."/>
            <person name="Freedman E."/>
            <person name="Gearin G."/>
            <person name="Gellesch M."/>
            <person name="Goldberg J."/>
            <person name="Griggs A."/>
            <person name="Gujja S."/>
            <person name="Heiman D."/>
            <person name="Howarth C."/>
            <person name="Larson L."/>
            <person name="Lui A."/>
            <person name="MacDonald P.J.P."/>
            <person name="Montmayeur A."/>
            <person name="Murphy C."/>
            <person name="Neiman D."/>
            <person name="Pearson M."/>
            <person name="Priest M."/>
            <person name="Roberts A."/>
            <person name="Saif S."/>
            <person name="Shea T."/>
            <person name="Shenoy N."/>
            <person name="Sisk P."/>
            <person name="Stolte C."/>
            <person name="Sykes S."/>
            <person name="Wortman J."/>
            <person name="Nusbaum C."/>
            <person name="Birren B."/>
        </authorList>
    </citation>
    <scope>NUCLEOTIDE SEQUENCE [LARGE SCALE GENOMIC DNA]</scope>
    <source>
        <strain evidence="3 4">YIT 12060</strain>
    </source>
</reference>
<dbReference type="InterPro" id="IPR014867">
    <property type="entry name" value="Spore_coat_CotH_CotH2/3/7"/>
</dbReference>
<evidence type="ECO:0008006" key="5">
    <source>
        <dbReference type="Google" id="ProtNLM"/>
    </source>
</evidence>
<dbReference type="Gene3D" id="2.60.40.2340">
    <property type="match status" value="1"/>
</dbReference>
<organism evidence="3 4">
    <name type="scientific">Alistipes indistinctus YIT 12060</name>
    <dbReference type="NCBI Taxonomy" id="742725"/>
    <lineage>
        <taxon>Bacteria</taxon>
        <taxon>Pseudomonadati</taxon>
        <taxon>Bacteroidota</taxon>
        <taxon>Bacteroidia</taxon>
        <taxon>Bacteroidales</taxon>
        <taxon>Rikenellaceae</taxon>
        <taxon>Alistipes</taxon>
    </lineage>
</organism>
<dbReference type="Proteomes" id="UP000006008">
    <property type="component" value="Unassembled WGS sequence"/>
</dbReference>
<proteinExistence type="predicted"/>
<comment type="caution">
    <text evidence="3">The sequence shown here is derived from an EMBL/GenBank/DDBJ whole genome shotgun (WGS) entry which is preliminary data.</text>
</comment>
<evidence type="ECO:0000256" key="1">
    <source>
        <dbReference type="SAM" id="MobiDB-lite"/>
    </source>
</evidence>